<dbReference type="InterPro" id="IPR013820">
    <property type="entry name" value="ATP_PRibTrfase_cat"/>
</dbReference>
<reference evidence="18" key="1">
    <citation type="submission" date="2015-07" db="EMBL/GenBank/DDBJ databases">
        <title>Complete genome sequence and phylogenetic analysis of Limnochorda pilosa.</title>
        <authorList>
            <person name="Watanabe M."/>
            <person name="Kojima H."/>
            <person name="Fukui M."/>
        </authorList>
    </citation>
    <scope>NUCLEOTIDE SEQUENCE [LARGE SCALE GENOMIC DNA]</scope>
    <source>
        <strain evidence="18">HC45</strain>
    </source>
</reference>
<evidence type="ECO:0000256" key="9">
    <source>
        <dbReference type="ARBA" id="ARBA00022676"/>
    </source>
</evidence>
<evidence type="ECO:0000256" key="4">
    <source>
        <dbReference type="ARBA" id="ARBA00009489"/>
    </source>
</evidence>
<dbReference type="GO" id="GO:0000105">
    <property type="term" value="P:L-histidine biosynthetic process"/>
    <property type="evidence" value="ECO:0007669"/>
    <property type="project" value="UniProtKB-UniRule"/>
</dbReference>
<dbReference type="SUPFAM" id="SSF53850">
    <property type="entry name" value="Periplasmic binding protein-like II"/>
    <property type="match status" value="1"/>
</dbReference>
<dbReference type="PATRIC" id="fig|1555112.3.peg.2868"/>
<evidence type="ECO:0000256" key="3">
    <source>
        <dbReference type="ARBA" id="ARBA00004667"/>
    </source>
</evidence>
<name>A0A0K2SNG0_LIMPI</name>
<organism evidence="17 18">
    <name type="scientific">Limnochorda pilosa</name>
    <dbReference type="NCBI Taxonomy" id="1555112"/>
    <lineage>
        <taxon>Bacteria</taxon>
        <taxon>Bacillati</taxon>
        <taxon>Bacillota</taxon>
        <taxon>Limnochordia</taxon>
        <taxon>Limnochordales</taxon>
        <taxon>Limnochordaceae</taxon>
        <taxon>Limnochorda</taxon>
    </lineage>
</organism>
<evidence type="ECO:0000256" key="13">
    <source>
        <dbReference type="ARBA" id="ARBA00023102"/>
    </source>
</evidence>
<keyword evidence="13 15" id="KW-0368">Histidine biosynthesis</keyword>
<keyword evidence="18" id="KW-1185">Reference proteome</keyword>
<evidence type="ECO:0000256" key="15">
    <source>
        <dbReference type="HAMAP-Rule" id="MF_01018"/>
    </source>
</evidence>
<dbReference type="FunFam" id="3.40.190.10:FF:000008">
    <property type="entry name" value="ATP phosphoribosyltransferase"/>
    <property type="match status" value="1"/>
</dbReference>
<evidence type="ECO:0000256" key="11">
    <source>
        <dbReference type="ARBA" id="ARBA00022741"/>
    </source>
</evidence>
<dbReference type="RefSeq" id="WP_198409549.1">
    <property type="nucleotide sequence ID" value="NZ_AP014924.1"/>
</dbReference>
<dbReference type="InterPro" id="IPR001348">
    <property type="entry name" value="ATP_PRibTrfase_HisG"/>
</dbReference>
<dbReference type="PANTHER" id="PTHR21403">
    <property type="entry name" value="ATP PHOSPHORIBOSYLTRANSFERASE ATP-PRTASE"/>
    <property type="match status" value="1"/>
</dbReference>
<dbReference type="STRING" id="1555112.LIP_2824"/>
<evidence type="ECO:0000256" key="6">
    <source>
        <dbReference type="ARBA" id="ARBA00020998"/>
    </source>
</evidence>
<dbReference type="EC" id="2.4.2.17" evidence="5 15"/>
<dbReference type="Pfam" id="PF01634">
    <property type="entry name" value="HisG"/>
    <property type="match status" value="1"/>
</dbReference>
<dbReference type="HAMAP" id="MF_01018">
    <property type="entry name" value="HisG_Short"/>
    <property type="match status" value="1"/>
</dbReference>
<evidence type="ECO:0000256" key="12">
    <source>
        <dbReference type="ARBA" id="ARBA00022840"/>
    </source>
</evidence>
<evidence type="ECO:0000256" key="10">
    <source>
        <dbReference type="ARBA" id="ARBA00022679"/>
    </source>
</evidence>
<evidence type="ECO:0000256" key="2">
    <source>
        <dbReference type="ARBA" id="ARBA00004496"/>
    </source>
</evidence>
<proteinExistence type="inferred from homology"/>
<dbReference type="PROSITE" id="PS01316">
    <property type="entry name" value="ATP_P_PHORIBOSYLTR"/>
    <property type="match status" value="1"/>
</dbReference>
<keyword evidence="7 15" id="KW-0963">Cytoplasm</keyword>
<evidence type="ECO:0000256" key="1">
    <source>
        <dbReference type="ARBA" id="ARBA00000915"/>
    </source>
</evidence>
<evidence type="ECO:0000259" key="16">
    <source>
        <dbReference type="Pfam" id="PF01634"/>
    </source>
</evidence>
<sequence>MTGEAPPGGANARTAHLRTRPLTLALPKGRLLDEALPLLGRAGFPLPPLNGSDRRLLVEEGGWRYLLVRPSDVPTYVEYGAADVGLVGKDVLLEQEPSVAELADLGFGACRLVVAVPGSSAIQEVDELDFHSRVATKYPRVAERFFQEQGLSIELVTLKGSIELAPAMGLAEAILDLTQTGRTLEENRLRVIAEVARSSARLIANPVRLRLREEALAPWLDRLLAAANEGGGTP</sequence>
<dbReference type="KEGG" id="lpil:LIP_2824"/>
<comment type="domain">
    <text evidence="15">Lacks the C-terminal regulatory region which is replaced by HisZ.</text>
</comment>
<comment type="catalytic activity">
    <reaction evidence="1 15">
        <text>1-(5-phospho-beta-D-ribosyl)-ATP + diphosphate = 5-phospho-alpha-D-ribose 1-diphosphate + ATP</text>
        <dbReference type="Rhea" id="RHEA:18473"/>
        <dbReference type="ChEBI" id="CHEBI:30616"/>
        <dbReference type="ChEBI" id="CHEBI:33019"/>
        <dbReference type="ChEBI" id="CHEBI:58017"/>
        <dbReference type="ChEBI" id="CHEBI:73183"/>
        <dbReference type="EC" id="2.4.2.17"/>
    </reaction>
</comment>
<dbReference type="NCBIfam" id="TIGR00070">
    <property type="entry name" value="hisG"/>
    <property type="match status" value="1"/>
</dbReference>
<dbReference type="InterPro" id="IPR018198">
    <property type="entry name" value="ATP_PRibTrfase_CS"/>
</dbReference>
<comment type="pathway">
    <text evidence="3 15">Amino-acid biosynthesis; L-histidine biosynthesis; L-histidine from 5-phospho-alpha-D-ribose 1-diphosphate: step 1/9.</text>
</comment>
<comment type="similarity">
    <text evidence="4 15">Belongs to the ATP phosphoribosyltransferase family. Short subfamily.</text>
</comment>
<dbReference type="Proteomes" id="UP000065807">
    <property type="component" value="Chromosome"/>
</dbReference>
<evidence type="ECO:0000256" key="14">
    <source>
        <dbReference type="ARBA" id="ARBA00024861"/>
    </source>
</evidence>
<comment type="subcellular location">
    <subcellularLocation>
        <location evidence="2 15">Cytoplasm</location>
    </subcellularLocation>
</comment>
<keyword evidence="8 15" id="KW-0028">Amino-acid biosynthesis</keyword>
<evidence type="ECO:0000256" key="5">
    <source>
        <dbReference type="ARBA" id="ARBA00011946"/>
    </source>
</evidence>
<dbReference type="AlphaFoldDB" id="A0A0K2SNG0"/>
<dbReference type="CDD" id="cd13595">
    <property type="entry name" value="PBP2_HisGs"/>
    <property type="match status" value="1"/>
</dbReference>
<evidence type="ECO:0000256" key="8">
    <source>
        <dbReference type="ARBA" id="ARBA00022605"/>
    </source>
</evidence>
<comment type="function">
    <text evidence="14 15">Catalyzes the condensation of ATP and 5-phosphoribose 1-diphosphate to form N'-(5'-phosphoribosyl)-ATP (PR-ATP). Has a crucial role in the pathway because the rate of histidine biosynthesis seems to be controlled primarily by regulation of HisG enzymatic activity.</text>
</comment>
<keyword evidence="11 15" id="KW-0547">Nucleotide-binding</keyword>
<reference evidence="18" key="2">
    <citation type="journal article" date="2016" name="Int. J. Syst. Evol. Microbiol.">
        <title>Complete genome sequence and cell structure of Limnochorda pilosa, a Gram-negative spore-former within the phylum Firmicutes.</title>
        <authorList>
            <person name="Watanabe M."/>
            <person name="Kojima H."/>
            <person name="Fukui M."/>
        </authorList>
    </citation>
    <scope>NUCLEOTIDE SEQUENCE [LARGE SCALE GENOMIC DNA]</scope>
    <source>
        <strain evidence="18">HC45</strain>
    </source>
</reference>
<evidence type="ECO:0000313" key="18">
    <source>
        <dbReference type="Proteomes" id="UP000065807"/>
    </source>
</evidence>
<dbReference type="GO" id="GO:0005737">
    <property type="term" value="C:cytoplasm"/>
    <property type="evidence" value="ECO:0007669"/>
    <property type="project" value="UniProtKB-SubCell"/>
</dbReference>
<accession>A0A0K2SNG0</accession>
<comment type="subunit">
    <text evidence="15">Heteromultimer composed of HisG and HisZ subunits.</text>
</comment>
<evidence type="ECO:0000313" key="17">
    <source>
        <dbReference type="EMBL" id="BAS28653.1"/>
    </source>
</evidence>
<dbReference type="GO" id="GO:0005524">
    <property type="term" value="F:ATP binding"/>
    <property type="evidence" value="ECO:0007669"/>
    <property type="project" value="UniProtKB-KW"/>
</dbReference>
<protein>
    <recommendedName>
        <fullName evidence="6 15">ATP phosphoribosyltransferase</fullName>
        <shortName evidence="15">ATP-PRT</shortName>
        <shortName evidence="15">ATP-PRTase</shortName>
        <ecNumber evidence="5 15">2.4.2.17</ecNumber>
    </recommendedName>
</protein>
<dbReference type="EMBL" id="AP014924">
    <property type="protein sequence ID" value="BAS28653.1"/>
    <property type="molecule type" value="Genomic_DNA"/>
</dbReference>
<dbReference type="PANTHER" id="PTHR21403:SF8">
    <property type="entry name" value="ATP PHOSPHORIBOSYLTRANSFERASE"/>
    <property type="match status" value="1"/>
</dbReference>
<dbReference type="UniPathway" id="UPA00031">
    <property type="reaction ID" value="UER00006"/>
</dbReference>
<dbReference type="InterPro" id="IPR024893">
    <property type="entry name" value="ATP_PRibTrfase_HisG_short"/>
</dbReference>
<keyword evidence="12 15" id="KW-0067">ATP-binding</keyword>
<keyword evidence="9 15" id="KW-0328">Glycosyltransferase</keyword>
<dbReference type="Gene3D" id="3.40.190.10">
    <property type="entry name" value="Periplasmic binding protein-like II"/>
    <property type="match status" value="2"/>
</dbReference>
<keyword evidence="10 15" id="KW-0808">Transferase</keyword>
<evidence type="ECO:0000256" key="7">
    <source>
        <dbReference type="ARBA" id="ARBA00022490"/>
    </source>
</evidence>
<feature type="domain" description="ATP phosphoribosyltransferase catalytic" evidence="16">
    <location>
        <begin position="69"/>
        <end position="223"/>
    </location>
</feature>
<gene>
    <name evidence="15" type="primary">hisG</name>
    <name evidence="17" type="ORF">LIP_2824</name>
</gene>
<dbReference type="GO" id="GO:0003879">
    <property type="term" value="F:ATP phosphoribosyltransferase activity"/>
    <property type="evidence" value="ECO:0007669"/>
    <property type="project" value="UniProtKB-UniRule"/>
</dbReference>